<accession>A0ABD2XRY4</accession>
<organism evidence="2 3">
    <name type="scientific">Cinchona calisaya</name>
    <dbReference type="NCBI Taxonomy" id="153742"/>
    <lineage>
        <taxon>Eukaryota</taxon>
        <taxon>Viridiplantae</taxon>
        <taxon>Streptophyta</taxon>
        <taxon>Embryophyta</taxon>
        <taxon>Tracheophyta</taxon>
        <taxon>Spermatophyta</taxon>
        <taxon>Magnoliopsida</taxon>
        <taxon>eudicotyledons</taxon>
        <taxon>Gunneridae</taxon>
        <taxon>Pentapetalae</taxon>
        <taxon>asterids</taxon>
        <taxon>lamiids</taxon>
        <taxon>Gentianales</taxon>
        <taxon>Rubiaceae</taxon>
        <taxon>Cinchonoideae</taxon>
        <taxon>Cinchoneae</taxon>
        <taxon>Cinchona</taxon>
    </lineage>
</organism>
<keyword evidence="3" id="KW-1185">Reference proteome</keyword>
<reference evidence="2 3" key="1">
    <citation type="submission" date="2024-11" db="EMBL/GenBank/DDBJ databases">
        <title>A near-complete genome assembly of Cinchona calisaya.</title>
        <authorList>
            <person name="Lian D.C."/>
            <person name="Zhao X.W."/>
            <person name="Wei L."/>
        </authorList>
    </citation>
    <scope>NUCLEOTIDE SEQUENCE [LARGE SCALE GENOMIC DNA]</scope>
    <source>
        <tissue evidence="2">Nenye</tissue>
    </source>
</reference>
<feature type="region of interest" description="Disordered" evidence="1">
    <location>
        <begin position="114"/>
        <end position="145"/>
    </location>
</feature>
<proteinExistence type="predicted"/>
<dbReference type="Proteomes" id="UP001630127">
    <property type="component" value="Unassembled WGS sequence"/>
</dbReference>
<protein>
    <submittedName>
        <fullName evidence="2">Uncharacterized protein</fullName>
    </submittedName>
</protein>
<evidence type="ECO:0000313" key="3">
    <source>
        <dbReference type="Proteomes" id="UP001630127"/>
    </source>
</evidence>
<comment type="caution">
    <text evidence="2">The sequence shown here is derived from an EMBL/GenBank/DDBJ whole genome shotgun (WGS) entry which is preliminary data.</text>
</comment>
<name>A0ABD2XRY4_9GENT</name>
<dbReference type="AlphaFoldDB" id="A0ABD2XRY4"/>
<evidence type="ECO:0000313" key="2">
    <source>
        <dbReference type="EMBL" id="KAL3497443.1"/>
    </source>
</evidence>
<feature type="region of interest" description="Disordered" evidence="1">
    <location>
        <begin position="45"/>
        <end position="98"/>
    </location>
</feature>
<gene>
    <name evidence="2" type="ORF">ACH5RR_040175</name>
</gene>
<feature type="compositionally biased region" description="Polar residues" evidence="1">
    <location>
        <begin position="63"/>
        <end position="92"/>
    </location>
</feature>
<sequence length="186" mass="19587">MTLIKVIVIFTSLIIFISFFLCADPSSYVELRAFLRGLVSATPATGAGTLNQPSSSESGSSSATINIPSGSAEATPSPSETLNRTGATSSPKRQAGEVTLAIYPTEPEPLRVTRKRTREAASLREGPSAMTLSSSSSPPRSNIPVARVRTPGLTRATPLYPNNSSPHMVSTTGPHLFPFLNLSSVL</sequence>
<evidence type="ECO:0000256" key="1">
    <source>
        <dbReference type="SAM" id="MobiDB-lite"/>
    </source>
</evidence>
<feature type="compositionally biased region" description="Low complexity" evidence="1">
    <location>
        <begin position="127"/>
        <end position="144"/>
    </location>
</feature>
<dbReference type="EMBL" id="JBJUIK010000017">
    <property type="protein sequence ID" value="KAL3497443.1"/>
    <property type="molecule type" value="Genomic_DNA"/>
</dbReference>